<name>A0A9N8EB40_9STRA</name>
<proteinExistence type="predicted"/>
<organism evidence="1 2">
    <name type="scientific">Seminavis robusta</name>
    <dbReference type="NCBI Taxonomy" id="568900"/>
    <lineage>
        <taxon>Eukaryota</taxon>
        <taxon>Sar</taxon>
        <taxon>Stramenopiles</taxon>
        <taxon>Ochrophyta</taxon>
        <taxon>Bacillariophyta</taxon>
        <taxon>Bacillariophyceae</taxon>
        <taxon>Bacillariophycidae</taxon>
        <taxon>Naviculales</taxon>
        <taxon>Naviculaceae</taxon>
        <taxon>Seminavis</taxon>
    </lineage>
</organism>
<comment type="caution">
    <text evidence="1">The sequence shown here is derived from an EMBL/GenBank/DDBJ whole genome shotgun (WGS) entry which is preliminary data.</text>
</comment>
<evidence type="ECO:0000313" key="1">
    <source>
        <dbReference type="EMBL" id="CAB9515315.1"/>
    </source>
</evidence>
<sequence>MKRCTFTVVRKLKVKKRRRSCGWYSRAKSLMAAALFVLPVVSFLLSAMLVPIQNEPSASRASRPRHFKILDSNKRKEQRPLQLARLSKPLRWYRENWYHPEESLSSSSSSPPSHTTSLPEWMKRYFAWHHRQLQSLEITTGGSNEQKRYLILQCLHQDRQCGGLADRLLALPFLILLAAQTQRILLIVWTVPFPLEEFLMPPANGLDWMLPPLLNTTFGIHTQHVPTEKSILSAPSIVDKTVFVRVSTLVPAAHNTSIPVVRARIQDYKTAWDYYDQYHQQQHQPQHQASGNHGHGIASLDYRDIFWSLFEPSPPLARAIGELRVDQQPYVVAHYRAMYNADNHLSSTFLELASENAVFCASELSPGAPVVFLSDSMEARQHIQEFRKRVGSKKMALIVPSPWSTKKNRSLELSNTSSVSSGSNIMTKRPSLLHLDKATRSTSVNQRQQSSDYQPVDFYDTFLDLFLMAHAQCISYGQGGFGKMGSLLSQDPSCAKRHFENGSVVRCTSEIGTGGFRATSTVATGS</sequence>
<gene>
    <name evidence="1" type="ORF">SEMRO_707_G190600.1</name>
</gene>
<dbReference type="Proteomes" id="UP001153069">
    <property type="component" value="Unassembled WGS sequence"/>
</dbReference>
<reference evidence="1" key="1">
    <citation type="submission" date="2020-06" db="EMBL/GenBank/DDBJ databases">
        <authorList>
            <consortium name="Plant Systems Biology data submission"/>
        </authorList>
    </citation>
    <scope>NUCLEOTIDE SEQUENCE</scope>
    <source>
        <strain evidence="1">D6</strain>
    </source>
</reference>
<dbReference type="AlphaFoldDB" id="A0A9N8EB40"/>
<protein>
    <submittedName>
        <fullName evidence="1">Uncharacterized protein</fullName>
    </submittedName>
</protein>
<accession>A0A9N8EB40</accession>
<evidence type="ECO:0000313" key="2">
    <source>
        <dbReference type="Proteomes" id="UP001153069"/>
    </source>
</evidence>
<dbReference type="EMBL" id="CAICTM010000706">
    <property type="protein sequence ID" value="CAB9515315.1"/>
    <property type="molecule type" value="Genomic_DNA"/>
</dbReference>
<dbReference type="OrthoDB" id="47703at2759"/>
<keyword evidence="2" id="KW-1185">Reference proteome</keyword>